<comment type="pathway">
    <text evidence="1 9 14">Porphyrin-containing compound metabolism; protoporphyrin-IX biosynthesis; 5-aminolevulinate from L-glutamyl-tRNA(Glu): step 1/2.</text>
</comment>
<feature type="binding site" evidence="9 11">
    <location>
        <begin position="49"/>
        <end position="52"/>
    </location>
    <ligand>
        <name>substrate</name>
    </ligand>
</feature>
<feature type="binding site" evidence="9 11">
    <location>
        <position position="109"/>
    </location>
    <ligand>
        <name>substrate</name>
    </ligand>
</feature>
<dbReference type="PIRSF" id="PIRSF000445">
    <property type="entry name" value="4pyrrol_synth_GluRdtase"/>
    <property type="match status" value="1"/>
</dbReference>
<evidence type="ECO:0000313" key="19">
    <source>
        <dbReference type="EMBL" id="MDN4532767.1"/>
    </source>
</evidence>
<evidence type="ECO:0000259" key="16">
    <source>
        <dbReference type="Pfam" id="PF00745"/>
    </source>
</evidence>
<evidence type="ECO:0000256" key="9">
    <source>
        <dbReference type="HAMAP-Rule" id="MF_00087"/>
    </source>
</evidence>
<dbReference type="GeneID" id="64982044"/>
<feature type="binding site" evidence="9 12">
    <location>
        <begin position="189"/>
        <end position="194"/>
    </location>
    <ligand>
        <name>NADP(+)</name>
        <dbReference type="ChEBI" id="CHEBI:58349"/>
    </ligand>
</feature>
<dbReference type="AlphaFoldDB" id="A0AAP8PPW3"/>
<evidence type="ECO:0000256" key="5">
    <source>
        <dbReference type="ARBA" id="ARBA00023002"/>
    </source>
</evidence>
<dbReference type="Proteomes" id="UP000242470">
    <property type="component" value="Unassembled WGS sequence"/>
</dbReference>
<dbReference type="RefSeq" id="WP_059107187.1">
    <property type="nucleotide sequence ID" value="NZ_AP024589.1"/>
</dbReference>
<dbReference type="HAMAP" id="MF_00087">
    <property type="entry name" value="Glu_tRNA_reductase"/>
    <property type="match status" value="1"/>
</dbReference>
<dbReference type="InterPro" id="IPR006151">
    <property type="entry name" value="Shikm_DH/Glu-tRNA_Rdtase"/>
</dbReference>
<dbReference type="FunFam" id="3.30.460.30:FF:000001">
    <property type="entry name" value="Glutamyl-tRNA reductase"/>
    <property type="match status" value="1"/>
</dbReference>
<dbReference type="Pfam" id="PF05201">
    <property type="entry name" value="GlutR_N"/>
    <property type="match status" value="1"/>
</dbReference>
<feature type="site" description="Important for activity" evidence="9 13">
    <location>
        <position position="99"/>
    </location>
</feature>
<comment type="caution">
    <text evidence="20">The sequence shown here is derived from an EMBL/GenBank/DDBJ whole genome shotgun (WGS) entry which is preliminary data.</text>
</comment>
<dbReference type="InterPro" id="IPR036291">
    <property type="entry name" value="NAD(P)-bd_dom_sf"/>
</dbReference>
<dbReference type="CDD" id="cd05213">
    <property type="entry name" value="NAD_bind_Glutamyl_tRNA_reduct"/>
    <property type="match status" value="1"/>
</dbReference>
<proteinExistence type="inferred from homology"/>
<reference evidence="20 21" key="1">
    <citation type="submission" date="2017-08" db="EMBL/GenBank/DDBJ databases">
        <title>Draft genome sequences of 64 type strains of genus Staph aureus.</title>
        <authorList>
            <person name="Cole K."/>
            <person name="Golubchik T."/>
            <person name="Russell J."/>
            <person name="Foster D."/>
            <person name="Llewelyn M."/>
            <person name="Wilson D."/>
            <person name="Crook D."/>
            <person name="Paul J."/>
        </authorList>
    </citation>
    <scope>NUCLEOTIDE SEQUENCE [LARGE SCALE GENOMIC DNA]</scope>
    <source>
        <strain evidence="20 21">NCTC 12101</strain>
    </source>
</reference>
<dbReference type="InterPro" id="IPR000343">
    <property type="entry name" value="4pyrrol_synth_GluRdtase"/>
</dbReference>
<dbReference type="GO" id="GO:0006782">
    <property type="term" value="P:protoporphyrinogen IX biosynthetic process"/>
    <property type="evidence" value="ECO:0007669"/>
    <property type="project" value="UniProtKB-UniRule"/>
</dbReference>
<evidence type="ECO:0000256" key="6">
    <source>
        <dbReference type="ARBA" id="ARBA00023244"/>
    </source>
</evidence>
<name>A0AAP8PPW3_9STAP</name>
<dbReference type="SUPFAM" id="SSF69075">
    <property type="entry name" value="Glutamyl tRNA-reductase dimerization domain"/>
    <property type="match status" value="1"/>
</dbReference>
<evidence type="ECO:0000256" key="2">
    <source>
        <dbReference type="ARBA" id="ARBA00005916"/>
    </source>
</evidence>
<dbReference type="EMBL" id="JAUHQC010000006">
    <property type="protein sequence ID" value="MDN4532767.1"/>
    <property type="molecule type" value="Genomic_DNA"/>
</dbReference>
<evidence type="ECO:0000256" key="13">
    <source>
        <dbReference type="PIRSR" id="PIRSR000445-4"/>
    </source>
</evidence>
<dbReference type="InterPro" id="IPR015895">
    <property type="entry name" value="4pyrrol_synth_GluRdtase_N"/>
</dbReference>
<dbReference type="GO" id="GO:0008883">
    <property type="term" value="F:glutamyl-tRNA reductase activity"/>
    <property type="evidence" value="ECO:0007669"/>
    <property type="project" value="UniProtKB-UniRule"/>
</dbReference>
<organism evidence="20 21">
    <name type="scientific">Staphylococcus auricularis</name>
    <dbReference type="NCBI Taxonomy" id="29379"/>
    <lineage>
        <taxon>Bacteria</taxon>
        <taxon>Bacillati</taxon>
        <taxon>Bacillota</taxon>
        <taxon>Bacilli</taxon>
        <taxon>Bacillales</taxon>
        <taxon>Staphylococcaceae</taxon>
        <taxon>Staphylococcus</taxon>
    </lineage>
</organism>
<evidence type="ECO:0000256" key="3">
    <source>
        <dbReference type="ARBA" id="ARBA00012970"/>
    </source>
</evidence>
<dbReference type="Gene3D" id="3.40.50.720">
    <property type="entry name" value="NAD(P)-binding Rossmann-like Domain"/>
    <property type="match status" value="1"/>
</dbReference>
<evidence type="ECO:0000313" key="21">
    <source>
        <dbReference type="Proteomes" id="UP000242470"/>
    </source>
</evidence>
<dbReference type="NCBIfam" id="TIGR01035">
    <property type="entry name" value="hemA"/>
    <property type="match status" value="1"/>
</dbReference>
<dbReference type="GO" id="GO:0050661">
    <property type="term" value="F:NADP binding"/>
    <property type="evidence" value="ECO:0007669"/>
    <property type="project" value="InterPro"/>
</dbReference>
<dbReference type="SUPFAM" id="SSF51735">
    <property type="entry name" value="NAD(P)-binding Rossmann-fold domains"/>
    <property type="match status" value="1"/>
</dbReference>
<feature type="binding site" evidence="9 11">
    <location>
        <begin position="114"/>
        <end position="116"/>
    </location>
    <ligand>
        <name>substrate</name>
    </ligand>
</feature>
<dbReference type="InterPro" id="IPR015896">
    <property type="entry name" value="4pyrrol_synth_GluRdtase_dimer"/>
</dbReference>
<feature type="domain" description="Tetrapyrrole biosynthesis glutamyl-tRNA reductase dimerisation" evidence="16">
    <location>
        <begin position="320"/>
        <end position="418"/>
    </location>
</feature>
<dbReference type="SUPFAM" id="SSF69742">
    <property type="entry name" value="Glutamyl tRNA-reductase catalytic, N-terminal domain"/>
    <property type="match status" value="1"/>
</dbReference>
<keyword evidence="4 9" id="KW-0521">NADP</keyword>
<reference evidence="19" key="2">
    <citation type="submission" date="2023-07" db="EMBL/GenBank/DDBJ databases">
        <title>Evaluation of the beneficial properties of pineapple isolates.</title>
        <authorList>
            <person name="Adefiranye O."/>
        </authorList>
    </citation>
    <scope>NUCLEOTIDE SEQUENCE</scope>
    <source>
        <strain evidence="19">PAPLE_T1</strain>
    </source>
</reference>
<evidence type="ECO:0000256" key="11">
    <source>
        <dbReference type="PIRSR" id="PIRSR000445-2"/>
    </source>
</evidence>
<comment type="domain">
    <text evidence="9">Possesses an unusual extended V-shaped dimeric structure with each monomer consisting of three distinct domains arranged along a curved 'spinal' alpha-helix. The N-terminal catalytic domain specifically recognizes the glutamate moiety of the substrate. The second domain is the NADPH-binding domain, and the third C-terminal domain is responsible for dimerization.</text>
</comment>
<feature type="active site" description="Nucleophile" evidence="9 10">
    <location>
        <position position="50"/>
    </location>
</feature>
<evidence type="ECO:0000256" key="15">
    <source>
        <dbReference type="SAM" id="MobiDB-lite"/>
    </source>
</evidence>
<dbReference type="InterPro" id="IPR036343">
    <property type="entry name" value="GluRdtase_N_sf"/>
</dbReference>
<dbReference type="Gene3D" id="3.30.460.30">
    <property type="entry name" value="Glutamyl-tRNA reductase, N-terminal domain"/>
    <property type="match status" value="1"/>
</dbReference>
<evidence type="ECO:0000256" key="14">
    <source>
        <dbReference type="RuleBase" id="RU000584"/>
    </source>
</evidence>
<gene>
    <name evidence="9 19" type="primary">hemA</name>
    <name evidence="20" type="ORF">CD158_03810</name>
    <name evidence="19" type="ORF">QYH67_04075</name>
</gene>
<accession>A0AAP8PPW3</accession>
<dbReference type="PROSITE" id="PS00747">
    <property type="entry name" value="GLUTR"/>
    <property type="match status" value="1"/>
</dbReference>
<comment type="subunit">
    <text evidence="9">Homodimer.</text>
</comment>
<evidence type="ECO:0000256" key="7">
    <source>
        <dbReference type="ARBA" id="ARBA00047464"/>
    </source>
</evidence>
<comment type="catalytic activity">
    <reaction evidence="7 9 14">
        <text>(S)-4-amino-5-oxopentanoate + tRNA(Glu) + NADP(+) = L-glutamyl-tRNA(Glu) + NADPH + H(+)</text>
        <dbReference type="Rhea" id="RHEA:12344"/>
        <dbReference type="Rhea" id="RHEA-COMP:9663"/>
        <dbReference type="Rhea" id="RHEA-COMP:9680"/>
        <dbReference type="ChEBI" id="CHEBI:15378"/>
        <dbReference type="ChEBI" id="CHEBI:57501"/>
        <dbReference type="ChEBI" id="CHEBI:57783"/>
        <dbReference type="ChEBI" id="CHEBI:58349"/>
        <dbReference type="ChEBI" id="CHEBI:78442"/>
        <dbReference type="ChEBI" id="CHEBI:78520"/>
        <dbReference type="EC" id="1.2.1.70"/>
    </reaction>
</comment>
<dbReference type="Pfam" id="PF00745">
    <property type="entry name" value="GlutR_dimer"/>
    <property type="match status" value="1"/>
</dbReference>
<protein>
    <recommendedName>
        <fullName evidence="8 9">Glutamyl-tRNA reductase</fullName>
        <shortName evidence="9">GluTR</shortName>
        <ecNumber evidence="3 9">1.2.1.70</ecNumber>
    </recommendedName>
</protein>
<dbReference type="FunFam" id="3.40.50.720:FF:000031">
    <property type="entry name" value="Glutamyl-tRNA reductase"/>
    <property type="match status" value="1"/>
</dbReference>
<dbReference type="Proteomes" id="UP001171687">
    <property type="component" value="Unassembled WGS sequence"/>
</dbReference>
<evidence type="ECO:0000256" key="10">
    <source>
        <dbReference type="PIRSR" id="PIRSR000445-1"/>
    </source>
</evidence>
<evidence type="ECO:0000259" key="18">
    <source>
        <dbReference type="Pfam" id="PF05201"/>
    </source>
</evidence>
<dbReference type="PANTHER" id="PTHR43120">
    <property type="entry name" value="GLUTAMYL-TRNA REDUCTASE 1, CHLOROPLASTIC"/>
    <property type="match status" value="1"/>
</dbReference>
<keyword evidence="6 9" id="KW-0627">Porphyrin biosynthesis</keyword>
<dbReference type="PANTHER" id="PTHR43120:SF1">
    <property type="entry name" value="GLUTAMYL-TRNA REDUCTASE 1, CHLOROPLASTIC"/>
    <property type="match status" value="1"/>
</dbReference>
<feature type="binding site" evidence="9 11">
    <location>
        <position position="120"/>
    </location>
    <ligand>
        <name>substrate</name>
    </ligand>
</feature>
<evidence type="ECO:0000259" key="17">
    <source>
        <dbReference type="Pfam" id="PF01488"/>
    </source>
</evidence>
<sequence length="451" mass="50344">MHLIAVSINQRTADVALREQVAFNNDAKRSANVDLFETKSILENVILSTCNRTEVYAVVDQIHTGRYYIQRFLARKFGFEVDDIKSFSEVKVGDDAVEHLFRVITGLDSIVLGETQILGQMRDAFFMAQEEQTTGTIFNHLFKQAITFAKKAHNETDIADNAVSVSYAAVELAKKVFGKLAHKKVLIIGAGDMSELSLLNLQGSDVTDITVVNRTLANAQRLADKHHVAYDALDSLPTLLAQADIVISSTSSEQFMITNEMLKSVAPHRKSDSLVLIDIAVPRDIEPNIDAIADSFTYDVDDLKGLVDANLRERQQAAAQIEQNIPGEIDAHNEWVNMLGVVPVIRALREKAMNIQADTMESIDRKLPDLSERERKVISKHTKSIINQMLKDPIKQAKELSNDRKSNEKLELFQNIFAIEAATEEKKEQQASKSQSKAKSEVGHGRILSFE</sequence>
<dbReference type="EC" id="1.2.1.70" evidence="3 9"/>
<evidence type="ECO:0000256" key="1">
    <source>
        <dbReference type="ARBA" id="ARBA00005059"/>
    </source>
</evidence>
<comment type="function">
    <text evidence="9">Catalyzes the NADPH-dependent reduction of glutamyl-tRNA(Glu) to glutamate 1-semialdehyde (GSA).</text>
</comment>
<evidence type="ECO:0000256" key="4">
    <source>
        <dbReference type="ARBA" id="ARBA00022857"/>
    </source>
</evidence>
<dbReference type="Pfam" id="PF01488">
    <property type="entry name" value="Shikimate_DH"/>
    <property type="match status" value="1"/>
</dbReference>
<evidence type="ECO:0000256" key="12">
    <source>
        <dbReference type="PIRSR" id="PIRSR000445-3"/>
    </source>
</evidence>
<evidence type="ECO:0000313" key="20">
    <source>
        <dbReference type="EMBL" id="PNZ68233.1"/>
    </source>
</evidence>
<dbReference type="EMBL" id="PPQW01000019">
    <property type="protein sequence ID" value="PNZ68233.1"/>
    <property type="molecule type" value="Genomic_DNA"/>
</dbReference>
<dbReference type="InterPro" id="IPR018214">
    <property type="entry name" value="GluRdtase_CS"/>
</dbReference>
<feature type="domain" description="Quinate/shikimate 5-dehydrogenase/glutamyl-tRNA reductase" evidence="17">
    <location>
        <begin position="171"/>
        <end position="305"/>
    </location>
</feature>
<comment type="similarity">
    <text evidence="2 9 14">Belongs to the glutamyl-tRNA reductase family.</text>
</comment>
<dbReference type="InterPro" id="IPR036453">
    <property type="entry name" value="GluRdtase_dimer_dom_sf"/>
</dbReference>
<comment type="miscellaneous">
    <text evidence="9">During catalysis, the active site Cys acts as a nucleophile attacking the alpha-carbonyl group of tRNA-bound glutamate with the formation of a thioester intermediate between enzyme and glutamate, and the concomitant release of tRNA(Glu). The thioester intermediate is finally reduced by direct hydride transfer from NADPH, to form the product GSA.</text>
</comment>
<feature type="region of interest" description="Disordered" evidence="15">
    <location>
        <begin position="424"/>
        <end position="451"/>
    </location>
</feature>
<keyword evidence="5 9" id="KW-0560">Oxidoreductase</keyword>
<feature type="domain" description="Glutamyl-tRNA reductase N-terminal" evidence="18">
    <location>
        <begin position="6"/>
        <end position="156"/>
    </location>
</feature>
<evidence type="ECO:0000256" key="8">
    <source>
        <dbReference type="ARBA" id="ARBA00068659"/>
    </source>
</evidence>